<proteinExistence type="predicted"/>
<dbReference type="Proteomes" id="UP000030669">
    <property type="component" value="Unassembled WGS sequence"/>
</dbReference>
<keyword evidence="2" id="KW-1185">Reference proteome</keyword>
<dbReference type="KEGG" id="gtr:GLOTRDRAFT_100997"/>
<organism evidence="1 2">
    <name type="scientific">Gloeophyllum trabeum (strain ATCC 11539 / FP-39264 / Madison 617)</name>
    <name type="common">Brown rot fungus</name>
    <dbReference type="NCBI Taxonomy" id="670483"/>
    <lineage>
        <taxon>Eukaryota</taxon>
        <taxon>Fungi</taxon>
        <taxon>Dikarya</taxon>
        <taxon>Basidiomycota</taxon>
        <taxon>Agaricomycotina</taxon>
        <taxon>Agaricomycetes</taxon>
        <taxon>Gloeophyllales</taxon>
        <taxon>Gloeophyllaceae</taxon>
        <taxon>Gloeophyllum</taxon>
    </lineage>
</organism>
<protein>
    <submittedName>
        <fullName evidence="1">Uncharacterized protein</fullName>
    </submittedName>
</protein>
<name>S7REC4_GLOTA</name>
<accession>S7REC4</accession>
<dbReference type="RefSeq" id="XP_007868864.1">
    <property type="nucleotide sequence ID" value="XM_007870673.1"/>
</dbReference>
<dbReference type="GeneID" id="19298413"/>
<gene>
    <name evidence="1" type="ORF">GLOTRDRAFT_100997</name>
</gene>
<dbReference type="EMBL" id="KB469307">
    <property type="protein sequence ID" value="EPQ52560.1"/>
    <property type="molecule type" value="Genomic_DNA"/>
</dbReference>
<reference evidence="1 2" key="1">
    <citation type="journal article" date="2012" name="Science">
        <title>The Paleozoic origin of enzymatic lignin decomposition reconstructed from 31 fungal genomes.</title>
        <authorList>
            <person name="Floudas D."/>
            <person name="Binder M."/>
            <person name="Riley R."/>
            <person name="Barry K."/>
            <person name="Blanchette R.A."/>
            <person name="Henrissat B."/>
            <person name="Martinez A.T."/>
            <person name="Otillar R."/>
            <person name="Spatafora J.W."/>
            <person name="Yadav J.S."/>
            <person name="Aerts A."/>
            <person name="Benoit I."/>
            <person name="Boyd A."/>
            <person name="Carlson A."/>
            <person name="Copeland A."/>
            <person name="Coutinho P.M."/>
            <person name="de Vries R.P."/>
            <person name="Ferreira P."/>
            <person name="Findley K."/>
            <person name="Foster B."/>
            <person name="Gaskell J."/>
            <person name="Glotzer D."/>
            <person name="Gorecki P."/>
            <person name="Heitman J."/>
            <person name="Hesse C."/>
            <person name="Hori C."/>
            <person name="Igarashi K."/>
            <person name="Jurgens J.A."/>
            <person name="Kallen N."/>
            <person name="Kersten P."/>
            <person name="Kohler A."/>
            <person name="Kuees U."/>
            <person name="Kumar T.K.A."/>
            <person name="Kuo A."/>
            <person name="LaButti K."/>
            <person name="Larrondo L.F."/>
            <person name="Lindquist E."/>
            <person name="Ling A."/>
            <person name="Lombard V."/>
            <person name="Lucas S."/>
            <person name="Lundell T."/>
            <person name="Martin R."/>
            <person name="McLaughlin D.J."/>
            <person name="Morgenstern I."/>
            <person name="Morin E."/>
            <person name="Murat C."/>
            <person name="Nagy L.G."/>
            <person name="Nolan M."/>
            <person name="Ohm R.A."/>
            <person name="Patyshakuliyeva A."/>
            <person name="Rokas A."/>
            <person name="Ruiz-Duenas F.J."/>
            <person name="Sabat G."/>
            <person name="Salamov A."/>
            <person name="Samejima M."/>
            <person name="Schmutz J."/>
            <person name="Slot J.C."/>
            <person name="St John F."/>
            <person name="Stenlid J."/>
            <person name="Sun H."/>
            <person name="Sun S."/>
            <person name="Syed K."/>
            <person name="Tsang A."/>
            <person name="Wiebenga A."/>
            <person name="Young D."/>
            <person name="Pisabarro A."/>
            <person name="Eastwood D.C."/>
            <person name="Martin F."/>
            <person name="Cullen D."/>
            <person name="Grigoriev I.V."/>
            <person name="Hibbett D.S."/>
        </authorList>
    </citation>
    <scope>NUCLEOTIDE SEQUENCE [LARGE SCALE GENOMIC DNA]</scope>
    <source>
        <strain evidence="1 2">ATCC 11539</strain>
    </source>
</reference>
<sequence>MPDSKKFPARYSPEEGGTISLELPVLTVLESANQPIDSTMLFLLRLIWVWI</sequence>
<dbReference type="AlphaFoldDB" id="S7REC4"/>
<evidence type="ECO:0000313" key="1">
    <source>
        <dbReference type="EMBL" id="EPQ52560.1"/>
    </source>
</evidence>
<dbReference type="HOGENOM" id="CLU_3106559_0_0_1"/>
<evidence type="ECO:0000313" key="2">
    <source>
        <dbReference type="Proteomes" id="UP000030669"/>
    </source>
</evidence>